<evidence type="ECO:0000256" key="2">
    <source>
        <dbReference type="ARBA" id="ARBA00022963"/>
    </source>
</evidence>
<proteinExistence type="predicted"/>
<feature type="domain" description="PNPLA" evidence="5">
    <location>
        <begin position="8"/>
        <end position="166"/>
    </location>
</feature>
<dbReference type="EMBL" id="PXYX01000001">
    <property type="protein sequence ID" value="PSR29901.1"/>
    <property type="molecule type" value="Genomic_DNA"/>
</dbReference>
<dbReference type="GO" id="GO:0016042">
    <property type="term" value="P:lipid catabolic process"/>
    <property type="evidence" value="ECO:0007669"/>
    <property type="project" value="UniProtKB-UniRule"/>
</dbReference>
<dbReference type="PANTHER" id="PTHR14226:SF76">
    <property type="entry name" value="NTE FAMILY PROTEIN RSSA"/>
    <property type="match status" value="1"/>
</dbReference>
<keyword evidence="2 4" id="KW-0442">Lipid degradation</keyword>
<accession>A0A1R0IQI0</accession>
<reference evidence="6 7" key="1">
    <citation type="journal article" date="2014" name="BMC Genomics">
        <title>Comparison of environmental and isolate Sulfobacillus genomes reveals diverse carbon, sulfur, nitrogen, and hydrogen metabolisms.</title>
        <authorList>
            <person name="Justice N.B."/>
            <person name="Norman A."/>
            <person name="Brown C.T."/>
            <person name="Singh A."/>
            <person name="Thomas B.C."/>
            <person name="Banfield J.F."/>
        </authorList>
    </citation>
    <scope>NUCLEOTIDE SEQUENCE [LARGE SCALE GENOMIC DNA]</scope>
    <source>
        <strain evidence="6">AMDSBA5</strain>
    </source>
</reference>
<evidence type="ECO:0000256" key="4">
    <source>
        <dbReference type="PROSITE-ProRule" id="PRU01161"/>
    </source>
</evidence>
<name>A0A1R0IQI0_SULTH</name>
<comment type="caution">
    <text evidence="6">The sequence shown here is derived from an EMBL/GenBank/DDBJ whole genome shotgun (WGS) entry which is preliminary data.</text>
</comment>
<feature type="active site" description="Nucleophile" evidence="4">
    <location>
        <position position="41"/>
    </location>
</feature>
<evidence type="ECO:0000313" key="6">
    <source>
        <dbReference type="EMBL" id="PSR29901.1"/>
    </source>
</evidence>
<dbReference type="SUPFAM" id="SSF52151">
    <property type="entry name" value="FabD/lysophospholipase-like"/>
    <property type="match status" value="1"/>
</dbReference>
<feature type="active site" description="Proton acceptor" evidence="4">
    <location>
        <position position="153"/>
    </location>
</feature>
<dbReference type="InterPro" id="IPR050301">
    <property type="entry name" value="NTE"/>
</dbReference>
<evidence type="ECO:0000259" key="5">
    <source>
        <dbReference type="PROSITE" id="PS51635"/>
    </source>
</evidence>
<dbReference type="CDD" id="cd07205">
    <property type="entry name" value="Pat_PNPLA6_PNPLA7_NTE1_like"/>
    <property type="match status" value="1"/>
</dbReference>
<dbReference type="GO" id="GO:0016787">
    <property type="term" value="F:hydrolase activity"/>
    <property type="evidence" value="ECO:0007669"/>
    <property type="project" value="UniProtKB-UniRule"/>
</dbReference>
<evidence type="ECO:0000256" key="1">
    <source>
        <dbReference type="ARBA" id="ARBA00022801"/>
    </source>
</evidence>
<dbReference type="InterPro" id="IPR002641">
    <property type="entry name" value="PNPLA_dom"/>
</dbReference>
<dbReference type="Gene3D" id="3.40.1090.10">
    <property type="entry name" value="Cytosolic phospholipase A2 catalytic domain"/>
    <property type="match status" value="1"/>
</dbReference>
<organism evidence="6 7">
    <name type="scientific">Sulfobacillus thermosulfidooxidans</name>
    <dbReference type="NCBI Taxonomy" id="28034"/>
    <lineage>
        <taxon>Bacteria</taxon>
        <taxon>Bacillati</taxon>
        <taxon>Bacillota</taxon>
        <taxon>Clostridia</taxon>
        <taxon>Eubacteriales</taxon>
        <taxon>Clostridiales Family XVII. Incertae Sedis</taxon>
        <taxon>Sulfobacillus</taxon>
    </lineage>
</organism>
<feature type="short sequence motif" description="GXSXG" evidence="4">
    <location>
        <begin position="39"/>
        <end position="43"/>
    </location>
</feature>
<dbReference type="Proteomes" id="UP000242705">
    <property type="component" value="Unassembled WGS sequence"/>
</dbReference>
<evidence type="ECO:0000256" key="3">
    <source>
        <dbReference type="ARBA" id="ARBA00023098"/>
    </source>
</evidence>
<protein>
    <submittedName>
        <fullName evidence="6">Patatin</fullName>
    </submittedName>
</protein>
<comment type="caution">
    <text evidence="4">Lacks conserved residue(s) required for the propagation of feature annotation.</text>
</comment>
<feature type="short sequence motif" description="DGA/G" evidence="4">
    <location>
        <begin position="153"/>
        <end position="155"/>
    </location>
</feature>
<dbReference type="RefSeq" id="WP_020374698.1">
    <property type="nucleotide sequence ID" value="NZ_MDZD01000018.1"/>
</dbReference>
<keyword evidence="1 4" id="KW-0378">Hydrolase</keyword>
<dbReference type="PROSITE" id="PS51635">
    <property type="entry name" value="PNPLA"/>
    <property type="match status" value="1"/>
</dbReference>
<sequence length="261" mass="27992">MRKNGIALALSSGGARGLAHIGVLKVLERYQIPILAIAGSSMGGVIGSLYATGYSADMIEDIAKGIRRSHWIDFSVSRMGLLAGKKLEGLINLFTQGKTFEDCQPPLQVVAVDIEKGSEVILKSGPLAQAIRATASIPGIFSPVVMDGRILVDGGIINRVPVNVIKSVPNSIVVAVDVGVDLAPRVQSMFDVLFQTFDIMARELRQCQPIDADVVIEPHVGFSRESHVSHVEEIIRAGEKACEQAIPYIQQLLNDDQGGVQ</sequence>
<dbReference type="InterPro" id="IPR016035">
    <property type="entry name" value="Acyl_Trfase/lysoPLipase"/>
</dbReference>
<dbReference type="Pfam" id="PF01734">
    <property type="entry name" value="Patatin"/>
    <property type="match status" value="1"/>
</dbReference>
<gene>
    <name evidence="6" type="ORF">C7B47_00910</name>
</gene>
<dbReference type="PANTHER" id="PTHR14226">
    <property type="entry name" value="NEUROPATHY TARGET ESTERASE/SWISS CHEESE D.MELANOGASTER"/>
    <property type="match status" value="1"/>
</dbReference>
<keyword evidence="3 4" id="KW-0443">Lipid metabolism</keyword>
<dbReference type="AlphaFoldDB" id="A0A1R0IQI0"/>
<evidence type="ECO:0000313" key="7">
    <source>
        <dbReference type="Proteomes" id="UP000242705"/>
    </source>
</evidence>